<dbReference type="AlphaFoldDB" id="A0A371QW37"/>
<evidence type="ECO:0000256" key="1">
    <source>
        <dbReference type="SAM" id="Phobius"/>
    </source>
</evidence>
<name>A0A371QW37_9CREN</name>
<dbReference type="EMBL" id="NMUF01000060">
    <property type="protein sequence ID" value="RFA95298.1"/>
    <property type="molecule type" value="Genomic_DNA"/>
</dbReference>
<evidence type="ECO:0000313" key="6">
    <source>
        <dbReference type="Proteomes" id="UP000257123"/>
    </source>
</evidence>
<organism evidence="3 6">
    <name type="scientific">Pyrobaculum aerophilum</name>
    <dbReference type="NCBI Taxonomy" id="13773"/>
    <lineage>
        <taxon>Archaea</taxon>
        <taxon>Thermoproteota</taxon>
        <taxon>Thermoprotei</taxon>
        <taxon>Thermoproteales</taxon>
        <taxon>Thermoproteaceae</taxon>
        <taxon>Pyrobaculum</taxon>
    </lineage>
</organism>
<dbReference type="Proteomes" id="UP000256877">
    <property type="component" value="Unassembled WGS sequence"/>
</dbReference>
<feature type="transmembrane region" description="Helical" evidence="1">
    <location>
        <begin position="40"/>
        <end position="57"/>
    </location>
</feature>
<sequence length="63" mass="6650">MRTKPLVYALSAVAVVLGALFLISTISSPSLDPLIFARDLVTSILAIVLGLLAPVLIRKFAAE</sequence>
<reference evidence="5 6" key="1">
    <citation type="submission" date="2017-07" db="EMBL/GenBank/DDBJ databases">
        <title>Draft genome sequence of aerobic hyperthermophilic archaea, Pyrobaculum aerophilum YKB31 and YKB32.</title>
        <authorList>
            <person name="Mochizuki T."/>
            <person name="Berliner A.J."/>
            <person name="Yoshida-Takashima Y."/>
            <person name="Takaki Y."/>
            <person name="Nunoura T."/>
            <person name="Takai K."/>
        </authorList>
    </citation>
    <scope>NUCLEOTIDE SEQUENCE [LARGE SCALE GENOMIC DNA]</scope>
    <source>
        <strain evidence="3 6">YKB31</strain>
        <strain evidence="4 5">YKB32</strain>
    </source>
</reference>
<evidence type="ECO:0000313" key="5">
    <source>
        <dbReference type="Proteomes" id="UP000256877"/>
    </source>
</evidence>
<dbReference type="EMBL" id="NMUE01000037">
    <property type="protein sequence ID" value="RFA94458.1"/>
    <property type="molecule type" value="Genomic_DNA"/>
</dbReference>
<dbReference type="RefSeq" id="WP_011007816.1">
    <property type="nucleotide sequence ID" value="NZ_DAIOPL010000028.1"/>
</dbReference>
<feature type="transmembrane region" description="Helical" evidence="1">
    <location>
        <begin position="7"/>
        <end position="28"/>
    </location>
</feature>
<reference evidence="2" key="2">
    <citation type="journal article" date="2020" name="bioRxiv">
        <title>A rank-normalized archaeal taxonomy based on genome phylogeny resolves widespread incomplete and uneven classifications.</title>
        <authorList>
            <person name="Rinke C."/>
            <person name="Chuvochina M."/>
            <person name="Mussig A.J."/>
            <person name="Chaumeil P.-A."/>
            <person name="Waite D.W."/>
            <person name="Whitman W.B."/>
            <person name="Parks D.H."/>
            <person name="Hugenholtz P."/>
        </authorList>
    </citation>
    <scope>NUCLEOTIDE SEQUENCE</scope>
    <source>
        <strain evidence="2">UBA8839</strain>
    </source>
</reference>
<accession>A0A371QW37</accession>
<dbReference type="OrthoDB" id="28050at2157"/>
<dbReference type="Proteomes" id="UP000651120">
    <property type="component" value="Unassembled WGS sequence"/>
</dbReference>
<dbReference type="Proteomes" id="UP000257123">
    <property type="component" value="Unassembled WGS sequence"/>
</dbReference>
<dbReference type="EMBL" id="DUJP01000032">
    <property type="protein sequence ID" value="HII47716.1"/>
    <property type="molecule type" value="Genomic_DNA"/>
</dbReference>
<gene>
    <name evidence="3" type="ORF">CGL51_10135</name>
    <name evidence="4" type="ORF">CGL52_13135</name>
    <name evidence="2" type="ORF">HA333_09855</name>
</gene>
<protein>
    <submittedName>
        <fullName evidence="3">Uncharacterized protein</fullName>
    </submittedName>
</protein>
<keyword evidence="1" id="KW-1133">Transmembrane helix</keyword>
<keyword evidence="1" id="KW-0812">Transmembrane</keyword>
<dbReference type="GeneID" id="1465582"/>
<proteinExistence type="predicted"/>
<comment type="caution">
    <text evidence="3">The sequence shown here is derived from an EMBL/GenBank/DDBJ whole genome shotgun (WGS) entry which is preliminary data.</text>
</comment>
<evidence type="ECO:0000313" key="4">
    <source>
        <dbReference type="EMBL" id="RFA95298.1"/>
    </source>
</evidence>
<keyword evidence="1" id="KW-0472">Membrane</keyword>
<evidence type="ECO:0000313" key="3">
    <source>
        <dbReference type="EMBL" id="RFA94458.1"/>
    </source>
</evidence>
<evidence type="ECO:0000313" key="2">
    <source>
        <dbReference type="EMBL" id="HII47716.1"/>
    </source>
</evidence>